<dbReference type="AlphaFoldDB" id="A0A6C0DTV1"/>
<name>A0A6C0DTV1_9ZZZZ</name>
<feature type="transmembrane region" description="Helical" evidence="1">
    <location>
        <begin position="6"/>
        <end position="25"/>
    </location>
</feature>
<reference evidence="2" key="1">
    <citation type="journal article" date="2020" name="Nature">
        <title>Giant virus diversity and host interactions through global metagenomics.</title>
        <authorList>
            <person name="Schulz F."/>
            <person name="Roux S."/>
            <person name="Paez-Espino D."/>
            <person name="Jungbluth S."/>
            <person name="Walsh D.A."/>
            <person name="Denef V.J."/>
            <person name="McMahon K.D."/>
            <person name="Konstantinidis K.T."/>
            <person name="Eloe-Fadrosh E.A."/>
            <person name="Kyrpides N.C."/>
            <person name="Woyke T."/>
        </authorList>
    </citation>
    <scope>NUCLEOTIDE SEQUENCE</scope>
    <source>
        <strain evidence="2">GVMAG-M-3300023174-5</strain>
    </source>
</reference>
<keyword evidence="1" id="KW-0812">Transmembrane</keyword>
<keyword evidence="1" id="KW-0472">Membrane</keyword>
<sequence>MEPRSSDLPVFFITFYFYFYFFFILKKGIKLVRQ</sequence>
<proteinExistence type="predicted"/>
<organism evidence="2">
    <name type="scientific">viral metagenome</name>
    <dbReference type="NCBI Taxonomy" id="1070528"/>
    <lineage>
        <taxon>unclassified sequences</taxon>
        <taxon>metagenomes</taxon>
        <taxon>organismal metagenomes</taxon>
    </lineage>
</organism>
<dbReference type="EMBL" id="MN739670">
    <property type="protein sequence ID" value="QHT19898.1"/>
    <property type="molecule type" value="Genomic_DNA"/>
</dbReference>
<accession>A0A6C0DTV1</accession>
<evidence type="ECO:0000256" key="1">
    <source>
        <dbReference type="SAM" id="Phobius"/>
    </source>
</evidence>
<protein>
    <submittedName>
        <fullName evidence="2">Uncharacterized protein</fullName>
    </submittedName>
</protein>
<keyword evidence="1" id="KW-1133">Transmembrane helix</keyword>
<evidence type="ECO:0000313" key="2">
    <source>
        <dbReference type="EMBL" id="QHT19898.1"/>
    </source>
</evidence>